<feature type="region of interest" description="Disordered" evidence="1">
    <location>
        <begin position="1"/>
        <end position="22"/>
    </location>
</feature>
<gene>
    <name evidence="3" type="ORF">FC96_GL000924</name>
</gene>
<evidence type="ECO:0000256" key="1">
    <source>
        <dbReference type="SAM" id="MobiDB-lite"/>
    </source>
</evidence>
<name>A0A0R1HJK8_9LACO</name>
<dbReference type="AlphaFoldDB" id="A0A0R1HJK8"/>
<organism evidence="3 4">
    <name type="scientific">Secundilactobacillus kimchicus JCM 15530</name>
    <dbReference type="NCBI Taxonomy" id="1302272"/>
    <lineage>
        <taxon>Bacteria</taxon>
        <taxon>Bacillati</taxon>
        <taxon>Bacillota</taxon>
        <taxon>Bacilli</taxon>
        <taxon>Lactobacillales</taxon>
        <taxon>Lactobacillaceae</taxon>
        <taxon>Secundilactobacillus</taxon>
    </lineage>
</organism>
<protein>
    <submittedName>
        <fullName evidence="3">Uncharacterized protein</fullName>
    </submittedName>
</protein>
<evidence type="ECO:0000256" key="2">
    <source>
        <dbReference type="SAM" id="Phobius"/>
    </source>
</evidence>
<dbReference type="Proteomes" id="UP000050911">
    <property type="component" value="Unassembled WGS sequence"/>
</dbReference>
<reference evidence="3 4" key="1">
    <citation type="journal article" date="2015" name="Genome Announc.">
        <title>Expanding the biotechnology potential of lactobacilli through comparative genomics of 213 strains and associated genera.</title>
        <authorList>
            <person name="Sun Z."/>
            <person name="Harris H.M."/>
            <person name="McCann A."/>
            <person name="Guo C."/>
            <person name="Argimon S."/>
            <person name="Zhang W."/>
            <person name="Yang X."/>
            <person name="Jeffery I.B."/>
            <person name="Cooney J.C."/>
            <person name="Kagawa T.F."/>
            <person name="Liu W."/>
            <person name="Song Y."/>
            <person name="Salvetti E."/>
            <person name="Wrobel A."/>
            <person name="Rasinkangas P."/>
            <person name="Parkhill J."/>
            <person name="Rea M.C."/>
            <person name="O'Sullivan O."/>
            <person name="Ritari J."/>
            <person name="Douillard F.P."/>
            <person name="Paul Ross R."/>
            <person name="Yang R."/>
            <person name="Briner A.E."/>
            <person name="Felis G.E."/>
            <person name="de Vos W.M."/>
            <person name="Barrangou R."/>
            <person name="Klaenhammer T.R."/>
            <person name="Caufield P.W."/>
            <person name="Cui Y."/>
            <person name="Zhang H."/>
            <person name="O'Toole P.W."/>
        </authorList>
    </citation>
    <scope>NUCLEOTIDE SEQUENCE [LARGE SCALE GENOMIC DNA]</scope>
    <source>
        <strain evidence="3 4">JCM 15530</strain>
    </source>
</reference>
<feature type="transmembrane region" description="Helical" evidence="2">
    <location>
        <begin position="25"/>
        <end position="48"/>
    </location>
</feature>
<keyword evidence="2" id="KW-1133">Transmembrane helix</keyword>
<sequence length="71" mass="7224">MENTFASNQSVSFTKSSVKKSGNHSAAIIATALTSITILGSLVAGISVSSSHANAFNDAYTAVTTSVTKTK</sequence>
<keyword evidence="2" id="KW-0812">Transmembrane</keyword>
<keyword evidence="4" id="KW-1185">Reference proteome</keyword>
<comment type="caution">
    <text evidence="3">The sequence shown here is derived from an EMBL/GenBank/DDBJ whole genome shotgun (WGS) entry which is preliminary data.</text>
</comment>
<dbReference type="RefSeq" id="WP_055679960.1">
    <property type="nucleotide sequence ID" value="NZ_AZCX01000017.1"/>
</dbReference>
<evidence type="ECO:0000313" key="3">
    <source>
        <dbReference type="EMBL" id="KRK46821.1"/>
    </source>
</evidence>
<proteinExistence type="predicted"/>
<evidence type="ECO:0000313" key="4">
    <source>
        <dbReference type="Proteomes" id="UP000050911"/>
    </source>
</evidence>
<dbReference type="EMBL" id="AZCX01000017">
    <property type="protein sequence ID" value="KRK46821.1"/>
    <property type="molecule type" value="Genomic_DNA"/>
</dbReference>
<accession>A0A0R1HJK8</accession>
<dbReference type="PATRIC" id="fig|1302272.5.peg.928"/>
<keyword evidence="2" id="KW-0472">Membrane</keyword>